<reference evidence="1" key="1">
    <citation type="journal article" date="2014" name="Front. Microbiol.">
        <title>High frequency of phylogenetically diverse reductive dehalogenase-homologous genes in deep subseafloor sedimentary metagenomes.</title>
        <authorList>
            <person name="Kawai M."/>
            <person name="Futagami T."/>
            <person name="Toyoda A."/>
            <person name="Takaki Y."/>
            <person name="Nishi S."/>
            <person name="Hori S."/>
            <person name="Arai W."/>
            <person name="Tsubouchi T."/>
            <person name="Morono Y."/>
            <person name="Uchiyama I."/>
            <person name="Ito T."/>
            <person name="Fujiyama A."/>
            <person name="Inagaki F."/>
            <person name="Takami H."/>
        </authorList>
    </citation>
    <scope>NUCLEOTIDE SEQUENCE</scope>
    <source>
        <strain evidence="1">Expedition CK06-06</strain>
    </source>
</reference>
<dbReference type="EMBL" id="BARS01002746">
    <property type="protein sequence ID" value="GAF72180.1"/>
    <property type="molecule type" value="Genomic_DNA"/>
</dbReference>
<comment type="caution">
    <text evidence="1">The sequence shown here is derived from an EMBL/GenBank/DDBJ whole genome shotgun (WGS) entry which is preliminary data.</text>
</comment>
<evidence type="ECO:0000313" key="1">
    <source>
        <dbReference type="EMBL" id="GAF72180.1"/>
    </source>
</evidence>
<dbReference type="AlphaFoldDB" id="X0T7X4"/>
<proteinExistence type="predicted"/>
<accession>X0T7X4</accession>
<feature type="non-terminal residue" evidence="1">
    <location>
        <position position="47"/>
    </location>
</feature>
<gene>
    <name evidence="1" type="ORF">S01H1_05266</name>
</gene>
<organism evidence="1">
    <name type="scientific">marine sediment metagenome</name>
    <dbReference type="NCBI Taxonomy" id="412755"/>
    <lineage>
        <taxon>unclassified sequences</taxon>
        <taxon>metagenomes</taxon>
        <taxon>ecological metagenomes</taxon>
    </lineage>
</organism>
<protein>
    <submittedName>
        <fullName evidence="1">Uncharacterized protein</fullName>
    </submittedName>
</protein>
<name>X0T7X4_9ZZZZ</name>
<sequence>MIKGTPRGRHILIDRIRESNGGIRKIAEVGVLKAIVLQRVLSACSDV</sequence>